<dbReference type="PANTHER" id="PTHR46910:SF38">
    <property type="entry name" value="ZN(2)-C6 FUNGAL-TYPE DOMAIN-CONTAINING PROTEIN"/>
    <property type="match status" value="1"/>
</dbReference>
<feature type="domain" description="Xylanolytic transcriptional activator regulatory" evidence="2">
    <location>
        <begin position="125"/>
        <end position="197"/>
    </location>
</feature>
<dbReference type="PANTHER" id="PTHR46910">
    <property type="entry name" value="TRANSCRIPTION FACTOR PDR1"/>
    <property type="match status" value="1"/>
</dbReference>
<dbReference type="Pfam" id="PF04082">
    <property type="entry name" value="Fungal_trans"/>
    <property type="match status" value="1"/>
</dbReference>
<name>A0A6A4H0I4_9AGAR</name>
<proteinExistence type="predicted"/>
<dbReference type="OrthoDB" id="4456959at2759"/>
<reference evidence="3" key="1">
    <citation type="journal article" date="2019" name="Environ. Microbiol.">
        <title>Fungal ecological strategies reflected in gene transcription - a case study of two litter decomposers.</title>
        <authorList>
            <person name="Barbi F."/>
            <person name="Kohler A."/>
            <person name="Barry K."/>
            <person name="Baskaran P."/>
            <person name="Daum C."/>
            <person name="Fauchery L."/>
            <person name="Ihrmark K."/>
            <person name="Kuo A."/>
            <person name="LaButti K."/>
            <person name="Lipzen A."/>
            <person name="Morin E."/>
            <person name="Grigoriev I.V."/>
            <person name="Henrissat B."/>
            <person name="Lindahl B."/>
            <person name="Martin F."/>
        </authorList>
    </citation>
    <scope>NUCLEOTIDE SEQUENCE</scope>
    <source>
        <strain evidence="3">JB14</strain>
    </source>
</reference>
<evidence type="ECO:0000313" key="3">
    <source>
        <dbReference type="EMBL" id="KAE9390894.1"/>
    </source>
</evidence>
<dbReference type="AlphaFoldDB" id="A0A6A4H0I4"/>
<feature type="non-terminal residue" evidence="3">
    <location>
        <position position="1"/>
    </location>
</feature>
<keyword evidence="1" id="KW-0539">Nucleus</keyword>
<organism evidence="3 4">
    <name type="scientific">Gymnopus androsaceus JB14</name>
    <dbReference type="NCBI Taxonomy" id="1447944"/>
    <lineage>
        <taxon>Eukaryota</taxon>
        <taxon>Fungi</taxon>
        <taxon>Dikarya</taxon>
        <taxon>Basidiomycota</taxon>
        <taxon>Agaricomycotina</taxon>
        <taxon>Agaricomycetes</taxon>
        <taxon>Agaricomycetidae</taxon>
        <taxon>Agaricales</taxon>
        <taxon>Marasmiineae</taxon>
        <taxon>Omphalotaceae</taxon>
        <taxon>Gymnopus</taxon>
    </lineage>
</organism>
<protein>
    <recommendedName>
        <fullName evidence="2">Xylanolytic transcriptional activator regulatory domain-containing protein</fullName>
    </recommendedName>
</protein>
<dbReference type="EMBL" id="ML769642">
    <property type="protein sequence ID" value="KAE9390894.1"/>
    <property type="molecule type" value="Genomic_DNA"/>
</dbReference>
<accession>A0A6A4H0I4</accession>
<evidence type="ECO:0000259" key="2">
    <source>
        <dbReference type="SMART" id="SM00906"/>
    </source>
</evidence>
<keyword evidence="4" id="KW-1185">Reference proteome</keyword>
<evidence type="ECO:0000256" key="1">
    <source>
        <dbReference type="ARBA" id="ARBA00023242"/>
    </source>
</evidence>
<dbReference type="Proteomes" id="UP000799118">
    <property type="component" value="Unassembled WGS sequence"/>
</dbReference>
<evidence type="ECO:0000313" key="4">
    <source>
        <dbReference type="Proteomes" id="UP000799118"/>
    </source>
</evidence>
<dbReference type="GO" id="GO:0003677">
    <property type="term" value="F:DNA binding"/>
    <property type="evidence" value="ECO:0007669"/>
    <property type="project" value="InterPro"/>
</dbReference>
<dbReference type="CDD" id="cd12148">
    <property type="entry name" value="fungal_TF_MHR"/>
    <property type="match status" value="1"/>
</dbReference>
<feature type="non-terminal residue" evidence="3">
    <location>
        <position position="300"/>
    </location>
</feature>
<sequence>EPDLPAFDFPDSAELQTLVNAYFTHNNVFCPLLHRPSFERSVSEGLHLREPAFSALLLSVCAVGSRYTYSPSDSDGKDPSKSGIRWFNQLPIKQSAFGQSVSLYHLQMFCLASVYLNMVTGPDIGWMLSGIAMRLAQERGTHRQQGNQKLTLEKELWKRVFWMLVITDTETSMLFGRPSATSTQDFDLELPVECDDEYWETESSSQAFTQPPDRPSLVAFWNCYLKLVEIISFTRQSLYSIRKSDFWVRMGFSGQDWYQKAVMELDSALNKWIDSVPSHLRWDAQHQNDIFFSQSAILHS</sequence>
<dbReference type="GO" id="GO:0008270">
    <property type="term" value="F:zinc ion binding"/>
    <property type="evidence" value="ECO:0007669"/>
    <property type="project" value="InterPro"/>
</dbReference>
<dbReference type="GO" id="GO:0006351">
    <property type="term" value="P:DNA-templated transcription"/>
    <property type="evidence" value="ECO:0007669"/>
    <property type="project" value="InterPro"/>
</dbReference>
<dbReference type="SMART" id="SM00906">
    <property type="entry name" value="Fungal_trans"/>
    <property type="match status" value="1"/>
</dbReference>
<dbReference type="InterPro" id="IPR050987">
    <property type="entry name" value="AtrR-like"/>
</dbReference>
<gene>
    <name evidence="3" type="ORF">BT96DRAFT_757021</name>
</gene>
<dbReference type="InterPro" id="IPR007219">
    <property type="entry name" value="XnlR_reg_dom"/>
</dbReference>
<dbReference type="GO" id="GO:0003700">
    <property type="term" value="F:DNA-binding transcription factor activity"/>
    <property type="evidence" value="ECO:0007669"/>
    <property type="project" value="InterPro"/>
</dbReference>